<comment type="pathway">
    <text evidence="1">Lipid metabolism.</text>
</comment>
<evidence type="ECO:0000256" key="1">
    <source>
        <dbReference type="ARBA" id="ARBA00005189"/>
    </source>
</evidence>
<dbReference type="PANTHER" id="PTHR44307:SF2">
    <property type="entry name" value="PHOSPHOETHANOLAMINE METHYLTRANSFERASE ISOFORM X1"/>
    <property type="match status" value="1"/>
</dbReference>
<dbReference type="PANTHER" id="PTHR44307">
    <property type="entry name" value="PHOSPHOETHANOLAMINE METHYLTRANSFERASE"/>
    <property type="match status" value="1"/>
</dbReference>
<evidence type="ECO:0000259" key="6">
    <source>
        <dbReference type="Pfam" id="PF13649"/>
    </source>
</evidence>
<evidence type="ECO:0000256" key="4">
    <source>
        <dbReference type="ARBA" id="ARBA00025707"/>
    </source>
</evidence>
<dbReference type="SUPFAM" id="SSF53335">
    <property type="entry name" value="S-adenosyl-L-methionine-dependent methyltransferases"/>
    <property type="match status" value="1"/>
</dbReference>
<comment type="catalytic activity">
    <reaction evidence="5">
        <text>phosphoethanolamine + S-adenosyl-L-methionine = N-methylethanolamine phosphate + S-adenosyl-L-homocysteine + H(+)</text>
        <dbReference type="Rhea" id="RHEA:20365"/>
        <dbReference type="ChEBI" id="CHEBI:15378"/>
        <dbReference type="ChEBI" id="CHEBI:57781"/>
        <dbReference type="ChEBI" id="CHEBI:57856"/>
        <dbReference type="ChEBI" id="CHEBI:58190"/>
        <dbReference type="ChEBI" id="CHEBI:59789"/>
        <dbReference type="EC" id="2.1.1.103"/>
    </reaction>
    <physiologicalReaction direction="left-to-right" evidence="5">
        <dbReference type="Rhea" id="RHEA:20366"/>
    </physiologicalReaction>
</comment>
<organism evidence="7 8">
    <name type="scientific">Mycobacteroides franklinii</name>
    <dbReference type="NCBI Taxonomy" id="948102"/>
    <lineage>
        <taxon>Bacteria</taxon>
        <taxon>Bacillati</taxon>
        <taxon>Actinomycetota</taxon>
        <taxon>Actinomycetes</taxon>
        <taxon>Mycobacteriales</taxon>
        <taxon>Mycobacteriaceae</taxon>
        <taxon>Mycobacteroides</taxon>
    </lineage>
</organism>
<dbReference type="InterPro" id="IPR041698">
    <property type="entry name" value="Methyltransf_25"/>
</dbReference>
<accession>A0A4R5PAM8</accession>
<dbReference type="EMBL" id="RXLR01000017">
    <property type="protein sequence ID" value="TDH20610.1"/>
    <property type="molecule type" value="Genomic_DNA"/>
</dbReference>
<dbReference type="GO" id="GO:0032259">
    <property type="term" value="P:methylation"/>
    <property type="evidence" value="ECO:0007669"/>
    <property type="project" value="UniProtKB-KW"/>
</dbReference>
<dbReference type="GO" id="GO:0000234">
    <property type="term" value="F:phosphoethanolamine N-methyltransferase activity"/>
    <property type="evidence" value="ECO:0007669"/>
    <property type="project" value="UniProtKB-EC"/>
</dbReference>
<evidence type="ECO:0000256" key="3">
    <source>
        <dbReference type="ARBA" id="ARBA00022679"/>
    </source>
</evidence>
<name>A0A4R5PAM8_9MYCO</name>
<dbReference type="AlphaFoldDB" id="A0A4R5PAM8"/>
<feature type="domain" description="Methyltransferase" evidence="6">
    <location>
        <begin position="20"/>
        <end position="115"/>
    </location>
</feature>
<evidence type="ECO:0000256" key="5">
    <source>
        <dbReference type="ARBA" id="ARBA00047622"/>
    </source>
</evidence>
<comment type="caution">
    <text evidence="7">The sequence shown here is derived from an EMBL/GenBank/DDBJ whole genome shotgun (WGS) entry which is preliminary data.</text>
</comment>
<dbReference type="Proteomes" id="UP000295627">
    <property type="component" value="Unassembled WGS sequence"/>
</dbReference>
<evidence type="ECO:0000313" key="8">
    <source>
        <dbReference type="Proteomes" id="UP000295627"/>
    </source>
</evidence>
<comment type="pathway">
    <text evidence="4">Phospholipid metabolism.</text>
</comment>
<protein>
    <submittedName>
        <fullName evidence="7">Methyltransferase domain-containing protein</fullName>
    </submittedName>
</protein>
<dbReference type="Gene3D" id="3.40.50.150">
    <property type="entry name" value="Vaccinia Virus protein VP39"/>
    <property type="match status" value="1"/>
</dbReference>
<dbReference type="Pfam" id="PF13649">
    <property type="entry name" value="Methyltransf_25"/>
    <property type="match status" value="1"/>
</dbReference>
<sequence>MAAYHNGLLDAAGIMKDSAVLDIGCGAGQVTCDAARIAQQGSVLGIDLSSTLLEVAGTRALTEELRNVSFVQADAQVYDFGESRFDVAVSRHGTMFFGNPRAAFVNIARAIRPGGRFVQLVWQSVERNEGIRTFRTISAGGRELPCPPPETPNPFSLSDPTRVHQLLGAAGFVDIEMTEMHAPMFYGRDVDDAFDFIAAHSASAFAALDDQTRGRALDRLRVNIAEHLTDQGVFYDAEQWLIQAQRR</sequence>
<dbReference type="InterPro" id="IPR029063">
    <property type="entry name" value="SAM-dependent_MTases_sf"/>
</dbReference>
<proteinExistence type="predicted"/>
<keyword evidence="2 7" id="KW-0489">Methyltransferase</keyword>
<evidence type="ECO:0000256" key="2">
    <source>
        <dbReference type="ARBA" id="ARBA00022603"/>
    </source>
</evidence>
<dbReference type="CDD" id="cd02440">
    <property type="entry name" value="AdoMet_MTases"/>
    <property type="match status" value="1"/>
</dbReference>
<keyword evidence="3 7" id="KW-0808">Transferase</keyword>
<evidence type="ECO:0000313" key="7">
    <source>
        <dbReference type="EMBL" id="TDH20610.1"/>
    </source>
</evidence>
<reference evidence="7 8" key="1">
    <citation type="journal article" date="2019" name="Sci. Rep.">
        <title>Extended insight into the Mycobacterium chelonae-abscessus complex through whole genome sequencing of Mycobacterium salmoniphilum outbreak and Mycobacterium salmoniphilum-like strains.</title>
        <authorList>
            <person name="Behra P.R.K."/>
            <person name="Das S."/>
            <person name="Pettersson B.M.F."/>
            <person name="Shirreff L."/>
            <person name="DuCote T."/>
            <person name="Jacobsson K.G."/>
            <person name="Ennis D.G."/>
            <person name="Kirsebom L.A."/>
        </authorList>
    </citation>
    <scope>NUCLEOTIDE SEQUENCE [LARGE SCALE GENOMIC DNA]</scope>
    <source>
        <strain evidence="7 8">DSM 45524</strain>
    </source>
</reference>
<gene>
    <name evidence="7" type="ORF">EJ571_17585</name>
</gene>